<name>A0A9K3LBM4_9STRA</name>
<dbReference type="GO" id="GO:0005737">
    <property type="term" value="C:cytoplasm"/>
    <property type="evidence" value="ECO:0007669"/>
    <property type="project" value="TreeGrafter"/>
</dbReference>
<dbReference type="PANTHER" id="PTHR12406:SF7">
    <property type="entry name" value="PATATIN-LIKE PHOSPHOLIPASE DOMAIN-CONTAINING PROTEIN 4"/>
    <property type="match status" value="1"/>
</dbReference>
<comment type="caution">
    <text evidence="3">The sequence shown here is derived from an EMBL/GenBank/DDBJ whole genome shotgun (WGS) entry which is preliminary data.</text>
</comment>
<dbReference type="EMBL" id="JAGRRH010000014">
    <property type="protein sequence ID" value="KAG7359227.1"/>
    <property type="molecule type" value="Genomic_DNA"/>
</dbReference>
<dbReference type="GO" id="GO:0005811">
    <property type="term" value="C:lipid droplet"/>
    <property type="evidence" value="ECO:0007669"/>
    <property type="project" value="TreeGrafter"/>
</dbReference>
<dbReference type="Proteomes" id="UP000693970">
    <property type="component" value="Unassembled WGS sequence"/>
</dbReference>
<accession>A0A9K3LBM4</accession>
<dbReference type="GO" id="GO:0019433">
    <property type="term" value="P:triglyceride catabolic process"/>
    <property type="evidence" value="ECO:0007669"/>
    <property type="project" value="TreeGrafter"/>
</dbReference>
<keyword evidence="1" id="KW-0442">Lipid degradation</keyword>
<dbReference type="InterPro" id="IPR033562">
    <property type="entry name" value="PLPL"/>
</dbReference>
<dbReference type="Pfam" id="PF01734">
    <property type="entry name" value="Patatin"/>
    <property type="match status" value="1"/>
</dbReference>
<dbReference type="GO" id="GO:0055088">
    <property type="term" value="P:lipid homeostasis"/>
    <property type="evidence" value="ECO:0007669"/>
    <property type="project" value="TreeGrafter"/>
</dbReference>
<protein>
    <submittedName>
        <fullName evidence="3">Patatin-like phospholipase</fullName>
    </submittedName>
</protein>
<feature type="active site" description="Nucleophile" evidence="1">
    <location>
        <position position="40"/>
    </location>
</feature>
<evidence type="ECO:0000313" key="4">
    <source>
        <dbReference type="Proteomes" id="UP000693970"/>
    </source>
</evidence>
<evidence type="ECO:0000259" key="2">
    <source>
        <dbReference type="PROSITE" id="PS51635"/>
    </source>
</evidence>
<dbReference type="InterPro" id="IPR002641">
    <property type="entry name" value="PNPLA_dom"/>
</dbReference>
<evidence type="ECO:0000313" key="3">
    <source>
        <dbReference type="EMBL" id="KAG7359227.1"/>
    </source>
</evidence>
<feature type="short sequence motif" description="GXSXG" evidence="1">
    <location>
        <begin position="38"/>
        <end position="42"/>
    </location>
</feature>
<organism evidence="3 4">
    <name type="scientific">Nitzschia inconspicua</name>
    <dbReference type="NCBI Taxonomy" id="303405"/>
    <lineage>
        <taxon>Eukaryota</taxon>
        <taxon>Sar</taxon>
        <taxon>Stramenopiles</taxon>
        <taxon>Ochrophyta</taxon>
        <taxon>Bacillariophyta</taxon>
        <taxon>Bacillariophyceae</taxon>
        <taxon>Bacillariophycidae</taxon>
        <taxon>Bacillariales</taxon>
        <taxon>Bacillariaceae</taxon>
        <taxon>Nitzschia</taxon>
    </lineage>
</organism>
<comment type="caution">
    <text evidence="1">Lacks conserved residue(s) required for the propagation of feature annotation.</text>
</comment>
<gene>
    <name evidence="3" type="ORF">IV203_015816</name>
</gene>
<sequence>MKIGLSLSPGGLLLPYHMGVLHQLKHENVIDSSTLVAGSSAGSIAAMAHGCDVHPYQVLEGTIEISETCQKKYGRAHGKLLQQLEHHMERLVGPAEFDHLQHQSSKIGIAYTQVFPKHQSYLQTSFANRDDLFRAVRYSCMFPFYTADSPWLMDTSVSSTRQLLPRLMMDGVFSVPWDRFGCPILEDMSTDVDRTIAVSVLPQHVLKWCANGMGSFPKHNCISPSLAEQEANNDFWMIDLIRMAVFPSSRQELTQLFDRGGRDAEMWCRQEERRHRQKEKRKRQRRRILQMETASVEKRVGV</sequence>
<evidence type="ECO:0000256" key="1">
    <source>
        <dbReference type="PROSITE-ProRule" id="PRU01161"/>
    </source>
</evidence>
<dbReference type="PANTHER" id="PTHR12406">
    <property type="entry name" value="CALCIUM-INDEPENDENT PHOSPHOLIPASE A2 IPLA2 -RELATED"/>
    <property type="match status" value="1"/>
</dbReference>
<dbReference type="GO" id="GO:0004806">
    <property type="term" value="F:triacylglycerol lipase activity"/>
    <property type="evidence" value="ECO:0007669"/>
    <property type="project" value="TreeGrafter"/>
</dbReference>
<dbReference type="GO" id="GO:0016020">
    <property type="term" value="C:membrane"/>
    <property type="evidence" value="ECO:0007669"/>
    <property type="project" value="TreeGrafter"/>
</dbReference>
<feature type="domain" description="PNPLA" evidence="2">
    <location>
        <begin position="5"/>
        <end position="167"/>
    </location>
</feature>
<keyword evidence="4" id="KW-1185">Reference proteome</keyword>
<keyword evidence="1" id="KW-0443">Lipid metabolism</keyword>
<dbReference type="OrthoDB" id="197155at2759"/>
<reference evidence="3" key="1">
    <citation type="journal article" date="2021" name="Sci. Rep.">
        <title>Diploid genomic architecture of Nitzschia inconspicua, an elite biomass production diatom.</title>
        <authorList>
            <person name="Oliver A."/>
            <person name="Podell S."/>
            <person name="Pinowska A."/>
            <person name="Traller J.C."/>
            <person name="Smith S.R."/>
            <person name="McClure R."/>
            <person name="Beliaev A."/>
            <person name="Bohutskyi P."/>
            <person name="Hill E.A."/>
            <person name="Rabines A."/>
            <person name="Zheng H."/>
            <person name="Allen L.Z."/>
            <person name="Kuo A."/>
            <person name="Grigoriev I.V."/>
            <person name="Allen A.E."/>
            <person name="Hazlebeck D."/>
            <person name="Allen E.E."/>
        </authorList>
    </citation>
    <scope>NUCLEOTIDE SEQUENCE</scope>
    <source>
        <strain evidence="3">Hildebrandi</strain>
    </source>
</reference>
<dbReference type="PROSITE" id="PS51635">
    <property type="entry name" value="PNPLA"/>
    <property type="match status" value="1"/>
</dbReference>
<dbReference type="AlphaFoldDB" id="A0A9K3LBM4"/>
<proteinExistence type="predicted"/>
<reference evidence="3" key="2">
    <citation type="submission" date="2021-04" db="EMBL/GenBank/DDBJ databases">
        <authorList>
            <person name="Podell S."/>
        </authorList>
    </citation>
    <scope>NUCLEOTIDE SEQUENCE</scope>
    <source>
        <strain evidence="3">Hildebrandi</strain>
    </source>
</reference>
<feature type="active site" description="Proton acceptor" evidence="1">
    <location>
        <position position="154"/>
    </location>
</feature>
<keyword evidence="1" id="KW-0378">Hydrolase</keyword>